<dbReference type="InterPro" id="IPR001789">
    <property type="entry name" value="Sig_transdc_resp-reg_receiver"/>
</dbReference>
<dbReference type="InterPro" id="IPR011006">
    <property type="entry name" value="CheY-like_superfamily"/>
</dbReference>
<name>A0A2S9GTN7_9BURK</name>
<evidence type="ECO:0000313" key="3">
    <source>
        <dbReference type="EMBL" id="PRC91075.1"/>
    </source>
</evidence>
<dbReference type="GO" id="GO:0000160">
    <property type="term" value="P:phosphorelay signal transduction system"/>
    <property type="evidence" value="ECO:0007669"/>
    <property type="project" value="InterPro"/>
</dbReference>
<dbReference type="Gene3D" id="3.40.50.2300">
    <property type="match status" value="1"/>
</dbReference>
<reference evidence="3 4" key="1">
    <citation type="submission" date="2018-02" db="EMBL/GenBank/DDBJ databases">
        <title>Solimicrobium silvestre gen. nov., sp. nov., isolated from alpine forest soil.</title>
        <authorList>
            <person name="Margesin R."/>
            <person name="Albuquerque L."/>
            <person name="Zhang D.-C."/>
            <person name="Froufe H.J.C."/>
            <person name="Severino R."/>
            <person name="Roxo I."/>
            <person name="Egas C."/>
            <person name="Da Costa M.S."/>
        </authorList>
    </citation>
    <scope>NUCLEOTIDE SEQUENCE [LARGE SCALE GENOMIC DNA]</scope>
    <source>
        <strain evidence="3 4">S20-91</strain>
    </source>
</reference>
<dbReference type="SUPFAM" id="SSF52172">
    <property type="entry name" value="CheY-like"/>
    <property type="match status" value="1"/>
</dbReference>
<feature type="domain" description="Response regulatory" evidence="2">
    <location>
        <begin position="20"/>
        <end position="97"/>
    </location>
</feature>
<sequence length="97" mass="10743">MQNIILPLLSIPENQPHQSTLLYVEDNPANLLLVERLISRRSDIKLLTATNGGAGIKIARNHRPNMIILDISSVPTFLIGETSVLVDFHHQINLIAA</sequence>
<organism evidence="3 4">
    <name type="scientific">Solimicrobium silvestre</name>
    <dbReference type="NCBI Taxonomy" id="2099400"/>
    <lineage>
        <taxon>Bacteria</taxon>
        <taxon>Pseudomonadati</taxon>
        <taxon>Pseudomonadota</taxon>
        <taxon>Betaproteobacteria</taxon>
        <taxon>Burkholderiales</taxon>
        <taxon>Oxalobacteraceae</taxon>
        <taxon>Solimicrobium</taxon>
    </lineage>
</organism>
<dbReference type="PROSITE" id="PS50110">
    <property type="entry name" value="RESPONSE_REGULATORY"/>
    <property type="match status" value="1"/>
</dbReference>
<dbReference type="Proteomes" id="UP000237839">
    <property type="component" value="Unassembled WGS sequence"/>
</dbReference>
<gene>
    <name evidence="3" type="ORF">S2091_4263</name>
</gene>
<evidence type="ECO:0000259" key="2">
    <source>
        <dbReference type="PROSITE" id="PS50110"/>
    </source>
</evidence>
<protein>
    <submittedName>
        <fullName evidence="3">Response regulator receiver domain</fullName>
    </submittedName>
</protein>
<comment type="caution">
    <text evidence="3">The sequence shown here is derived from an EMBL/GenBank/DDBJ whole genome shotgun (WGS) entry which is preliminary data.</text>
</comment>
<dbReference type="OrthoDB" id="9793549at2"/>
<feature type="modified residue" description="4-aspartylphosphate" evidence="1">
    <location>
        <position position="70"/>
    </location>
</feature>
<evidence type="ECO:0000256" key="1">
    <source>
        <dbReference type="PROSITE-ProRule" id="PRU00169"/>
    </source>
</evidence>
<keyword evidence="1" id="KW-0597">Phosphoprotein</keyword>
<dbReference type="AlphaFoldDB" id="A0A2S9GTN7"/>
<keyword evidence="4" id="KW-1185">Reference proteome</keyword>
<evidence type="ECO:0000313" key="4">
    <source>
        <dbReference type="Proteomes" id="UP000237839"/>
    </source>
</evidence>
<accession>A0A2S9GTN7</accession>
<dbReference type="EMBL" id="PUGF01000030">
    <property type="protein sequence ID" value="PRC91075.1"/>
    <property type="molecule type" value="Genomic_DNA"/>
</dbReference>
<proteinExistence type="predicted"/>